<comment type="caution">
    <text evidence="2">The sequence shown here is derived from an EMBL/GenBank/DDBJ whole genome shotgun (WGS) entry which is preliminary data.</text>
</comment>
<sequence>MGQPPVTIQCDVSTDRIRSFVPKLLEGFHYCLTCVDWFPKWPEAFPLVDISAEVVVKVFYTGWFARFRPPLSSITDQGTQFESSLFDALSKLLSTERSSTQLHMIRPFAAELRGFIGN</sequence>
<evidence type="ECO:0000313" key="2">
    <source>
        <dbReference type="EMBL" id="GFU11608.1"/>
    </source>
</evidence>
<dbReference type="SUPFAM" id="SSF53098">
    <property type="entry name" value="Ribonuclease H-like"/>
    <property type="match status" value="1"/>
</dbReference>
<dbReference type="Proteomes" id="UP000887013">
    <property type="component" value="Unassembled WGS sequence"/>
</dbReference>
<gene>
    <name evidence="2" type="primary">AVEN_218366_1</name>
    <name evidence="2" type="ORF">NPIL_164791</name>
</gene>
<accession>A0A8X6QFZ7</accession>
<dbReference type="InterPro" id="IPR050951">
    <property type="entry name" value="Retrovirus_Pol_polyprotein"/>
</dbReference>
<reference evidence="2" key="1">
    <citation type="submission" date="2020-08" db="EMBL/GenBank/DDBJ databases">
        <title>Multicomponent nature underlies the extraordinary mechanical properties of spider dragline silk.</title>
        <authorList>
            <person name="Kono N."/>
            <person name="Nakamura H."/>
            <person name="Mori M."/>
            <person name="Yoshida Y."/>
            <person name="Ohtoshi R."/>
            <person name="Malay A.D."/>
            <person name="Moran D.A.P."/>
            <person name="Tomita M."/>
            <person name="Numata K."/>
            <person name="Arakawa K."/>
        </authorList>
    </citation>
    <scope>NUCLEOTIDE SEQUENCE</scope>
</reference>
<dbReference type="PANTHER" id="PTHR37984">
    <property type="entry name" value="PROTEIN CBG26694"/>
    <property type="match status" value="1"/>
</dbReference>
<dbReference type="AlphaFoldDB" id="A0A8X6QFZ7"/>
<dbReference type="Gene3D" id="3.30.420.10">
    <property type="entry name" value="Ribonuclease H-like superfamily/Ribonuclease H"/>
    <property type="match status" value="1"/>
</dbReference>
<keyword evidence="3" id="KW-1185">Reference proteome</keyword>
<dbReference type="OrthoDB" id="413122at2759"/>
<evidence type="ECO:0000313" key="3">
    <source>
        <dbReference type="Proteomes" id="UP000887013"/>
    </source>
</evidence>
<feature type="domain" description="Integrase catalytic" evidence="1">
    <location>
        <begin position="1"/>
        <end position="118"/>
    </location>
</feature>
<dbReference type="InterPro" id="IPR012337">
    <property type="entry name" value="RNaseH-like_sf"/>
</dbReference>
<dbReference type="PANTHER" id="PTHR37984:SF15">
    <property type="entry name" value="INTEGRASE CATALYTIC DOMAIN-CONTAINING PROTEIN"/>
    <property type="match status" value="1"/>
</dbReference>
<dbReference type="InterPro" id="IPR001584">
    <property type="entry name" value="Integrase_cat-core"/>
</dbReference>
<proteinExistence type="predicted"/>
<name>A0A8X6QFZ7_NEPPI</name>
<dbReference type="EMBL" id="BMAW01125256">
    <property type="protein sequence ID" value="GFU11608.1"/>
    <property type="molecule type" value="Genomic_DNA"/>
</dbReference>
<evidence type="ECO:0000259" key="1">
    <source>
        <dbReference type="PROSITE" id="PS50994"/>
    </source>
</evidence>
<protein>
    <submittedName>
        <fullName evidence="2">Integrase catalytic domain-containing protein</fullName>
    </submittedName>
</protein>
<dbReference type="InterPro" id="IPR036397">
    <property type="entry name" value="RNaseH_sf"/>
</dbReference>
<dbReference type="GO" id="GO:0015074">
    <property type="term" value="P:DNA integration"/>
    <property type="evidence" value="ECO:0007669"/>
    <property type="project" value="InterPro"/>
</dbReference>
<dbReference type="PROSITE" id="PS50994">
    <property type="entry name" value="INTEGRASE"/>
    <property type="match status" value="1"/>
</dbReference>
<organism evidence="2 3">
    <name type="scientific">Nephila pilipes</name>
    <name type="common">Giant wood spider</name>
    <name type="synonym">Nephila maculata</name>
    <dbReference type="NCBI Taxonomy" id="299642"/>
    <lineage>
        <taxon>Eukaryota</taxon>
        <taxon>Metazoa</taxon>
        <taxon>Ecdysozoa</taxon>
        <taxon>Arthropoda</taxon>
        <taxon>Chelicerata</taxon>
        <taxon>Arachnida</taxon>
        <taxon>Araneae</taxon>
        <taxon>Araneomorphae</taxon>
        <taxon>Entelegynae</taxon>
        <taxon>Araneoidea</taxon>
        <taxon>Nephilidae</taxon>
        <taxon>Nephila</taxon>
    </lineage>
</organism>
<dbReference type="GO" id="GO:0003676">
    <property type="term" value="F:nucleic acid binding"/>
    <property type="evidence" value="ECO:0007669"/>
    <property type="project" value="InterPro"/>
</dbReference>